<comment type="caution">
    <text evidence="2">The sequence shown here is derived from an EMBL/GenBank/DDBJ whole genome shotgun (WGS) entry which is preliminary data.</text>
</comment>
<sequence length="616" mass="67083">MNALPVPVTLHPDESALGYLSRVAAANGAGSLRDLCDHMGVSYREVVGTTFHRQGTWWAAVQRLAERIGVDPGQLQGRWLAGPGGDLNIGRGRVQRRLRLRACPSCLLDDTERGIGRVAARPYHRVAWTPWYVRTCHIHHVPLVVVGDENPPKIGYDFSLAVSPPGLVARLGAAERRLEPSPLVSFLYERLSGSAASGFLATLPTDIAAGLTEVIGAMVVHGDSFDPSSLSPAQWHEAGIAGFGVTGQSEQEFTSFLDDLVARRRSTLQRRSAGQMYGTLYGWLRRCGRLGSRFDPLHSLVRDHALENLPIGPRDSFLGEVTERRLHSVHTLAREHKVHPKLLRKLLKANGLLPADAAGTDDMLVIGVAEATEFMQFHGSLITGAEARQRTGLGRGAWDSVLKAGLIKPSLVGHKIRTRFRDLYSSAAVDEFVRRACASASRCSGEGRDFLPLELACKHAHVSQADALRLLLDGKVKAARIAKGKKGLRAIEVCLDELVALTHPEVPDGISLRKVEQALGTTTATVRALVDGGHLPFRLELHSANGRRNRYVAAEDLEAFAARYITLRNLASRTGRQIGKLHAEISASGVKPAFDLPSRCARFYERASVARWLGDG</sequence>
<proteinExistence type="predicted"/>
<reference evidence="2 3" key="1">
    <citation type="submission" date="2024-10" db="EMBL/GenBank/DDBJ databases">
        <title>Isolation, draft genome sequencing and identification of Phyllobacterium sp. NSA23, isolated from leaf soil.</title>
        <authorList>
            <person name="Akita H."/>
        </authorList>
    </citation>
    <scope>NUCLEOTIDE SEQUENCE [LARGE SCALE GENOMIC DNA]</scope>
    <source>
        <strain evidence="2 3">NSA23</strain>
    </source>
</reference>
<feature type="domain" description="TniQ" evidence="1">
    <location>
        <begin position="8"/>
        <end position="143"/>
    </location>
</feature>
<dbReference type="RefSeq" id="WP_407864648.1">
    <property type="nucleotide sequence ID" value="NZ_BAAFZP010000001.1"/>
</dbReference>
<keyword evidence="3" id="KW-1185">Reference proteome</keyword>
<protein>
    <submittedName>
        <fullName evidence="2">TniQ family protein</fullName>
    </submittedName>
</protein>
<evidence type="ECO:0000313" key="3">
    <source>
        <dbReference type="Proteomes" id="UP001628091"/>
    </source>
</evidence>
<gene>
    <name evidence="2" type="ORF">PPNSA23_18460</name>
</gene>
<dbReference type="Pfam" id="PF06527">
    <property type="entry name" value="TniQ"/>
    <property type="match status" value="1"/>
</dbReference>
<dbReference type="Proteomes" id="UP001628091">
    <property type="component" value="Unassembled WGS sequence"/>
</dbReference>
<accession>A0ABQ0GYZ5</accession>
<dbReference type="EMBL" id="BAAFZP010000001">
    <property type="protein sequence ID" value="GAB1581903.1"/>
    <property type="molecule type" value="Genomic_DNA"/>
</dbReference>
<name>A0ABQ0GYZ5_9HYPH</name>
<dbReference type="InterPro" id="IPR009492">
    <property type="entry name" value="TniQ"/>
</dbReference>
<organism evidence="2 3">
    <name type="scientific">Phyllobacterium phragmitis</name>
    <dbReference type="NCBI Taxonomy" id="2670329"/>
    <lineage>
        <taxon>Bacteria</taxon>
        <taxon>Pseudomonadati</taxon>
        <taxon>Pseudomonadota</taxon>
        <taxon>Alphaproteobacteria</taxon>
        <taxon>Hyphomicrobiales</taxon>
        <taxon>Phyllobacteriaceae</taxon>
        <taxon>Phyllobacterium</taxon>
    </lineage>
</organism>
<evidence type="ECO:0000259" key="1">
    <source>
        <dbReference type="Pfam" id="PF06527"/>
    </source>
</evidence>
<evidence type="ECO:0000313" key="2">
    <source>
        <dbReference type="EMBL" id="GAB1581903.1"/>
    </source>
</evidence>